<dbReference type="EMBL" id="BLLK01000069">
    <property type="protein sequence ID" value="GFH59880.1"/>
    <property type="molecule type" value="Genomic_DNA"/>
</dbReference>
<comment type="caution">
    <text evidence="2">The sequence shown here is derived from an EMBL/GenBank/DDBJ whole genome shotgun (WGS) entry which is preliminary data.</text>
</comment>
<proteinExistence type="predicted"/>
<name>A0AAD3DAN4_9STRA</name>
<dbReference type="InterPro" id="IPR029069">
    <property type="entry name" value="HotDog_dom_sf"/>
</dbReference>
<dbReference type="PANTHER" id="PTHR21660:SF1">
    <property type="entry name" value="ACYL-COENZYME A THIOESTERASE 13"/>
    <property type="match status" value="1"/>
</dbReference>
<gene>
    <name evidence="2" type="ORF">CTEN210_16356</name>
</gene>
<organism evidence="2 3">
    <name type="scientific">Chaetoceros tenuissimus</name>
    <dbReference type="NCBI Taxonomy" id="426638"/>
    <lineage>
        <taxon>Eukaryota</taxon>
        <taxon>Sar</taxon>
        <taxon>Stramenopiles</taxon>
        <taxon>Ochrophyta</taxon>
        <taxon>Bacillariophyta</taxon>
        <taxon>Coscinodiscophyceae</taxon>
        <taxon>Chaetocerotophycidae</taxon>
        <taxon>Chaetocerotales</taxon>
        <taxon>Chaetocerotaceae</taxon>
        <taxon>Chaetoceros</taxon>
    </lineage>
</organism>
<reference evidence="2 3" key="1">
    <citation type="journal article" date="2021" name="Sci. Rep.">
        <title>The genome of the diatom Chaetoceros tenuissimus carries an ancient integrated fragment of an extant virus.</title>
        <authorList>
            <person name="Hongo Y."/>
            <person name="Kimura K."/>
            <person name="Takaki Y."/>
            <person name="Yoshida Y."/>
            <person name="Baba S."/>
            <person name="Kobayashi G."/>
            <person name="Nagasaki K."/>
            <person name="Hano T."/>
            <person name="Tomaru Y."/>
        </authorList>
    </citation>
    <scope>NUCLEOTIDE SEQUENCE [LARGE SCALE GENOMIC DNA]</scope>
    <source>
        <strain evidence="2 3">NIES-3715</strain>
    </source>
</reference>
<sequence>MHAFLLRQKLKNFLSVYSKFAVMKTTCFSDVLGFNPNIMLDNTKASPILKAIEKQANGSANYRFQYKVPQSACFKGIDTVTSKDGSPIFSLSAIIAVFDEFSTLAIVNEDAKTRPGVSTSLHASLTSYGLENIPKEGDTLDFDVSVVKIGKTFGFATAKVYSGDEVVALAKHSKYLESGSAIEKAILGPLLPIAAVLPFPKQQDESTINEERDFLESMVMDDILKFENGNELKIQNEHKNPMGICHGGLIAMALEKYATSTISSSNKRVQTLSIDYISSLKDTILFESALEEEFSFKTCKIINIQANRKNGSVGANATVIFVDEGDGTAMHARL</sequence>
<dbReference type="PANTHER" id="PTHR21660">
    <property type="entry name" value="THIOESTERASE SUPERFAMILY MEMBER-RELATED"/>
    <property type="match status" value="1"/>
</dbReference>
<keyword evidence="1" id="KW-0378">Hydrolase</keyword>
<evidence type="ECO:0000256" key="1">
    <source>
        <dbReference type="ARBA" id="ARBA00022801"/>
    </source>
</evidence>
<protein>
    <recommendedName>
        <fullName evidence="4">Thioesterase domain-containing protein</fullName>
    </recommendedName>
</protein>
<evidence type="ECO:0008006" key="4">
    <source>
        <dbReference type="Google" id="ProtNLM"/>
    </source>
</evidence>
<dbReference type="Proteomes" id="UP001054902">
    <property type="component" value="Unassembled WGS sequence"/>
</dbReference>
<evidence type="ECO:0000313" key="3">
    <source>
        <dbReference type="Proteomes" id="UP001054902"/>
    </source>
</evidence>
<dbReference type="GO" id="GO:0047617">
    <property type="term" value="F:fatty acyl-CoA hydrolase activity"/>
    <property type="evidence" value="ECO:0007669"/>
    <property type="project" value="InterPro"/>
</dbReference>
<evidence type="ECO:0000313" key="2">
    <source>
        <dbReference type="EMBL" id="GFH59880.1"/>
    </source>
</evidence>
<dbReference type="AlphaFoldDB" id="A0AAD3DAN4"/>
<dbReference type="InterPro" id="IPR039298">
    <property type="entry name" value="ACOT13"/>
</dbReference>
<keyword evidence="3" id="KW-1185">Reference proteome</keyword>
<dbReference type="Gene3D" id="3.10.129.10">
    <property type="entry name" value="Hotdog Thioesterase"/>
    <property type="match status" value="2"/>
</dbReference>
<accession>A0AAD3DAN4</accession>
<dbReference type="SUPFAM" id="SSF54637">
    <property type="entry name" value="Thioesterase/thiol ester dehydrase-isomerase"/>
    <property type="match status" value="1"/>
</dbReference>